<evidence type="ECO:0000313" key="1">
    <source>
        <dbReference type="EMBL" id="MBM6734439.1"/>
    </source>
</evidence>
<dbReference type="Proteomes" id="UP000766986">
    <property type="component" value="Unassembled WGS sequence"/>
</dbReference>
<comment type="caution">
    <text evidence="1">The sequence shown here is derived from an EMBL/GenBank/DDBJ whole genome shotgun (WGS) entry which is preliminary data.</text>
</comment>
<evidence type="ECO:0000313" key="2">
    <source>
        <dbReference type="Proteomes" id="UP000766986"/>
    </source>
</evidence>
<protein>
    <submittedName>
        <fullName evidence="1">Uncharacterized protein</fullName>
    </submittedName>
</protein>
<sequence>MIKMSFSKQNSFSDVEVSTQGAESESVEISLYDKIKEVVRQLPLFLVSDSLKVGVENYIVTDAEKAAFPVLTKGYKVTTSFNGYEPEYGNVDTTIEAIYLDEEGKEYREEDCLIVAKTYEEAEKKRAELLSGSNG</sequence>
<accession>A0ABS2DYI8</accession>
<keyword evidence="2" id="KW-1185">Reference proteome</keyword>
<dbReference type="EMBL" id="JACLYZ010000006">
    <property type="protein sequence ID" value="MBM6734439.1"/>
    <property type="molecule type" value="Genomic_DNA"/>
</dbReference>
<name>A0ABS2DYI8_9BACT</name>
<proteinExistence type="predicted"/>
<reference evidence="1 2" key="1">
    <citation type="journal article" date="2021" name="Sci. Rep.">
        <title>The distribution of antibiotic resistance genes in chicken gut microbiota commensals.</title>
        <authorList>
            <person name="Juricova H."/>
            <person name="Matiasovicova J."/>
            <person name="Kubasova T."/>
            <person name="Cejkova D."/>
            <person name="Rychlik I."/>
        </authorList>
    </citation>
    <scope>NUCLEOTIDE SEQUENCE [LARGE SCALE GENOMIC DNA]</scope>
    <source>
        <strain evidence="1 2">An772</strain>
    </source>
</reference>
<organism evidence="1 2">
    <name type="scientific">Mediterranea massiliensis</name>
    <dbReference type="NCBI Taxonomy" id="1841865"/>
    <lineage>
        <taxon>Bacteria</taxon>
        <taxon>Pseudomonadati</taxon>
        <taxon>Bacteroidota</taxon>
        <taxon>Bacteroidia</taxon>
        <taxon>Bacteroidales</taxon>
        <taxon>Bacteroidaceae</taxon>
        <taxon>Mediterranea</taxon>
    </lineage>
</organism>
<gene>
    <name evidence="1" type="ORF">H7U35_04240</name>
</gene>
<dbReference type="RefSeq" id="WP_205094866.1">
    <property type="nucleotide sequence ID" value="NZ_JACLYZ010000006.1"/>
</dbReference>